<feature type="region of interest" description="Disordered" evidence="1">
    <location>
        <begin position="76"/>
        <end position="99"/>
    </location>
</feature>
<proteinExistence type="predicted"/>
<dbReference type="Proteomes" id="UP001152622">
    <property type="component" value="Chromosome 5"/>
</dbReference>
<reference evidence="2" key="1">
    <citation type="journal article" date="2023" name="Science">
        <title>Genome structures resolve the early diversification of teleost fishes.</title>
        <authorList>
            <person name="Parey E."/>
            <person name="Louis A."/>
            <person name="Montfort J."/>
            <person name="Bouchez O."/>
            <person name="Roques C."/>
            <person name="Iampietro C."/>
            <person name="Lluch J."/>
            <person name="Castinel A."/>
            <person name="Donnadieu C."/>
            <person name="Desvignes T."/>
            <person name="Floi Bucao C."/>
            <person name="Jouanno E."/>
            <person name="Wen M."/>
            <person name="Mejri S."/>
            <person name="Dirks R."/>
            <person name="Jansen H."/>
            <person name="Henkel C."/>
            <person name="Chen W.J."/>
            <person name="Zahm M."/>
            <person name="Cabau C."/>
            <person name="Klopp C."/>
            <person name="Thompson A.W."/>
            <person name="Robinson-Rechavi M."/>
            <person name="Braasch I."/>
            <person name="Lecointre G."/>
            <person name="Bobe J."/>
            <person name="Postlethwait J.H."/>
            <person name="Berthelot C."/>
            <person name="Roest Crollius H."/>
            <person name="Guiguen Y."/>
        </authorList>
    </citation>
    <scope>NUCLEOTIDE SEQUENCE</scope>
    <source>
        <strain evidence="2">WJC10195</strain>
    </source>
</reference>
<evidence type="ECO:0000313" key="3">
    <source>
        <dbReference type="Proteomes" id="UP001152622"/>
    </source>
</evidence>
<organism evidence="2 3">
    <name type="scientific">Synaphobranchus kaupii</name>
    <name type="common">Kaup's arrowtooth eel</name>
    <dbReference type="NCBI Taxonomy" id="118154"/>
    <lineage>
        <taxon>Eukaryota</taxon>
        <taxon>Metazoa</taxon>
        <taxon>Chordata</taxon>
        <taxon>Craniata</taxon>
        <taxon>Vertebrata</taxon>
        <taxon>Euteleostomi</taxon>
        <taxon>Actinopterygii</taxon>
        <taxon>Neopterygii</taxon>
        <taxon>Teleostei</taxon>
        <taxon>Anguilliformes</taxon>
        <taxon>Synaphobranchidae</taxon>
        <taxon>Synaphobranchus</taxon>
    </lineage>
</organism>
<gene>
    <name evidence="2" type="ORF">SKAU_G00175040</name>
</gene>
<dbReference type="EMBL" id="JAINUF010000005">
    <property type="protein sequence ID" value="KAJ8360979.1"/>
    <property type="molecule type" value="Genomic_DNA"/>
</dbReference>
<evidence type="ECO:0000313" key="2">
    <source>
        <dbReference type="EMBL" id="KAJ8360979.1"/>
    </source>
</evidence>
<protein>
    <submittedName>
        <fullName evidence="2">Uncharacterized protein</fullName>
    </submittedName>
</protein>
<comment type="caution">
    <text evidence="2">The sequence shown here is derived from an EMBL/GenBank/DDBJ whole genome shotgun (WGS) entry which is preliminary data.</text>
</comment>
<sequence>MYKDVKVTHTGDRSIQAFKRYIQHLIDAVHDRFPDDAMDLLNCFDVLLNPSHYPQTQGALQEYPEPAIKTIIGHFGQEKTSEEESAPATAPVIDSTNAQ</sequence>
<evidence type="ECO:0000256" key="1">
    <source>
        <dbReference type="SAM" id="MobiDB-lite"/>
    </source>
</evidence>
<name>A0A9Q1FL57_SYNKA</name>
<accession>A0A9Q1FL57</accession>
<dbReference type="OrthoDB" id="6159421at2759"/>
<dbReference type="AlphaFoldDB" id="A0A9Q1FL57"/>
<keyword evidence="3" id="KW-1185">Reference proteome</keyword>